<dbReference type="GO" id="GO:0006351">
    <property type="term" value="P:DNA-templated transcription"/>
    <property type="evidence" value="ECO:0007669"/>
    <property type="project" value="InterPro"/>
</dbReference>
<dbReference type="CDD" id="cd00067">
    <property type="entry name" value="GAL4"/>
    <property type="match status" value="1"/>
</dbReference>
<dbReference type="Proteomes" id="UP001174694">
    <property type="component" value="Unassembled WGS sequence"/>
</dbReference>
<gene>
    <name evidence="7" type="ORF">NKR23_g4869</name>
</gene>
<evidence type="ECO:0000259" key="6">
    <source>
        <dbReference type="PROSITE" id="PS50048"/>
    </source>
</evidence>
<evidence type="ECO:0000313" key="7">
    <source>
        <dbReference type="EMBL" id="KAJ9148505.1"/>
    </source>
</evidence>
<dbReference type="EMBL" id="JANBVO010000012">
    <property type="protein sequence ID" value="KAJ9148505.1"/>
    <property type="molecule type" value="Genomic_DNA"/>
</dbReference>
<evidence type="ECO:0000256" key="1">
    <source>
        <dbReference type="ARBA" id="ARBA00022723"/>
    </source>
</evidence>
<keyword evidence="1" id="KW-0479">Metal-binding</keyword>
<dbReference type="InterPro" id="IPR036864">
    <property type="entry name" value="Zn2-C6_fun-type_DNA-bd_sf"/>
</dbReference>
<name>A0AA38S3D1_9PEZI</name>
<dbReference type="Pfam" id="PF00172">
    <property type="entry name" value="Zn_clus"/>
    <property type="match status" value="1"/>
</dbReference>
<keyword evidence="4" id="KW-0539">Nucleus</keyword>
<evidence type="ECO:0000256" key="3">
    <source>
        <dbReference type="ARBA" id="ARBA00023163"/>
    </source>
</evidence>
<keyword evidence="8" id="KW-1185">Reference proteome</keyword>
<dbReference type="PROSITE" id="PS50048">
    <property type="entry name" value="ZN2_CY6_FUNGAL_2"/>
    <property type="match status" value="1"/>
</dbReference>
<dbReference type="PROSITE" id="PS00463">
    <property type="entry name" value="ZN2_CY6_FUNGAL_1"/>
    <property type="match status" value="1"/>
</dbReference>
<sequence>MEDPSTGDDGERAPPLKRRKVRKGTQSCWECKRRKIRCTFVKPTESVCDGCKSRRVKCISQEFDEEVTGTSSKMDRLGRMEAVVEELARRTGTNLPNPQPRDRRGVNGKGSVKDLGTLSNTYGKTMSRLVETVSKLVTSDDDLVCSLEGIECIMIEAMYYNNAGNLRRAWITHRRAMVIAQLLGLHRSDFSSVKLLDADSRGRIDPEHMWYRLIISDRYLSLMLGLPQGFLEGAFDSPAALESCAPMERMERMESIAGGLILQRNGADIHNLETTREIDKLLQEAAALMPPQWWLIPDVAAIIGDDKEALRETLRIMNQFTHYHLLAQVHLPYLLQPSDDRKYDYSKITAVIASREILSRFVSFRGSDSITAYCRGIDLLAFIASTIVGLAHIGAGRQQQQQVDTNDCTTGLHLFAHQRLSDRGLLERTLQCVQQMARCDKDVMACKISDILQHLLAIEEAAANGVSYSTGVSAEPGEPEAQYNSEATDMGDALRIHIPYFGTITIEHCDAMESIEVEHSLIQEVARPRSVQGESRSDMTASSEHTSPQKSKGNQAMRAPTPSVPHPAGFQIGGEPANTDWQTVPSHLDSLRTEAESASATLVDESLFEFDHTGIDTASLLVPGLTADVDDWALQGVDMALFDNLIRGASDPAAESNP</sequence>
<feature type="region of interest" description="Disordered" evidence="5">
    <location>
        <begin position="526"/>
        <end position="583"/>
    </location>
</feature>
<accession>A0AA38S3D1</accession>
<dbReference type="SMART" id="SM00066">
    <property type="entry name" value="GAL4"/>
    <property type="match status" value="1"/>
</dbReference>
<keyword evidence="2" id="KW-0805">Transcription regulation</keyword>
<organism evidence="7 8">
    <name type="scientific">Pleurostoma richardsiae</name>
    <dbReference type="NCBI Taxonomy" id="41990"/>
    <lineage>
        <taxon>Eukaryota</taxon>
        <taxon>Fungi</taxon>
        <taxon>Dikarya</taxon>
        <taxon>Ascomycota</taxon>
        <taxon>Pezizomycotina</taxon>
        <taxon>Sordariomycetes</taxon>
        <taxon>Sordariomycetidae</taxon>
        <taxon>Calosphaeriales</taxon>
        <taxon>Pleurostomataceae</taxon>
        <taxon>Pleurostoma</taxon>
    </lineage>
</organism>
<dbReference type="PANTHER" id="PTHR47840:SF1">
    <property type="entry name" value="ZN(II)2CYS6 TRANSCRIPTION FACTOR (EUROFUNG)"/>
    <property type="match status" value="1"/>
</dbReference>
<dbReference type="InterPro" id="IPR007219">
    <property type="entry name" value="XnlR_reg_dom"/>
</dbReference>
<dbReference type="GO" id="GO:0000981">
    <property type="term" value="F:DNA-binding transcription factor activity, RNA polymerase II-specific"/>
    <property type="evidence" value="ECO:0007669"/>
    <property type="project" value="InterPro"/>
</dbReference>
<dbReference type="SUPFAM" id="SSF57701">
    <property type="entry name" value="Zn2/Cys6 DNA-binding domain"/>
    <property type="match status" value="1"/>
</dbReference>
<dbReference type="SMART" id="SM00906">
    <property type="entry name" value="Fungal_trans"/>
    <property type="match status" value="1"/>
</dbReference>
<dbReference type="PANTHER" id="PTHR47840">
    <property type="entry name" value="ZN(II)2CYS6 TRANSCRIPTION FACTOR (EUROFUNG)-RELATED"/>
    <property type="match status" value="1"/>
</dbReference>
<dbReference type="GO" id="GO:0003677">
    <property type="term" value="F:DNA binding"/>
    <property type="evidence" value="ECO:0007669"/>
    <property type="project" value="InterPro"/>
</dbReference>
<evidence type="ECO:0000256" key="4">
    <source>
        <dbReference type="ARBA" id="ARBA00023242"/>
    </source>
</evidence>
<dbReference type="Gene3D" id="4.10.240.10">
    <property type="entry name" value="Zn(2)-C6 fungal-type DNA-binding domain"/>
    <property type="match status" value="1"/>
</dbReference>
<reference evidence="7" key="1">
    <citation type="submission" date="2022-07" db="EMBL/GenBank/DDBJ databases">
        <title>Fungi with potential for degradation of polypropylene.</title>
        <authorList>
            <person name="Gostincar C."/>
        </authorList>
    </citation>
    <scope>NUCLEOTIDE SEQUENCE</scope>
    <source>
        <strain evidence="7">EXF-13308</strain>
    </source>
</reference>
<dbReference type="InterPro" id="IPR001138">
    <property type="entry name" value="Zn2Cys6_DnaBD"/>
</dbReference>
<feature type="domain" description="Zn(2)-C6 fungal-type" evidence="6">
    <location>
        <begin position="27"/>
        <end position="60"/>
    </location>
</feature>
<dbReference type="GO" id="GO:0008270">
    <property type="term" value="F:zinc ion binding"/>
    <property type="evidence" value="ECO:0007669"/>
    <property type="project" value="InterPro"/>
</dbReference>
<feature type="region of interest" description="Disordered" evidence="5">
    <location>
        <begin position="90"/>
        <end position="110"/>
    </location>
</feature>
<dbReference type="CDD" id="cd12148">
    <property type="entry name" value="fungal_TF_MHR"/>
    <property type="match status" value="1"/>
</dbReference>
<evidence type="ECO:0000256" key="2">
    <source>
        <dbReference type="ARBA" id="ARBA00023015"/>
    </source>
</evidence>
<evidence type="ECO:0000313" key="8">
    <source>
        <dbReference type="Proteomes" id="UP001174694"/>
    </source>
</evidence>
<comment type="caution">
    <text evidence="7">The sequence shown here is derived from an EMBL/GenBank/DDBJ whole genome shotgun (WGS) entry which is preliminary data.</text>
</comment>
<protein>
    <submittedName>
        <fullName evidence="7">Transcription factor</fullName>
    </submittedName>
</protein>
<dbReference type="AlphaFoldDB" id="A0AA38S3D1"/>
<keyword evidence="3" id="KW-0804">Transcription</keyword>
<proteinExistence type="predicted"/>
<feature type="compositionally biased region" description="Polar residues" evidence="5">
    <location>
        <begin position="532"/>
        <end position="554"/>
    </location>
</feature>
<evidence type="ECO:0000256" key="5">
    <source>
        <dbReference type="SAM" id="MobiDB-lite"/>
    </source>
</evidence>